<organism evidence="2 3">
    <name type="scientific">Donghicola tyrosinivorans</name>
    <dbReference type="NCBI Taxonomy" id="1652492"/>
    <lineage>
        <taxon>Bacteria</taxon>
        <taxon>Pseudomonadati</taxon>
        <taxon>Pseudomonadota</taxon>
        <taxon>Alphaproteobacteria</taxon>
        <taxon>Rhodobacterales</taxon>
        <taxon>Roseobacteraceae</taxon>
        <taxon>Donghicola</taxon>
    </lineage>
</organism>
<dbReference type="AlphaFoldDB" id="A0A2T0WQ18"/>
<dbReference type="OrthoDB" id="63487at2"/>
<gene>
    <name evidence="2" type="ORF">CLV74_107117</name>
</gene>
<dbReference type="InterPro" id="IPR002731">
    <property type="entry name" value="ATPase_BadF"/>
</dbReference>
<evidence type="ECO:0000313" key="3">
    <source>
        <dbReference type="Proteomes" id="UP000238392"/>
    </source>
</evidence>
<dbReference type="RefSeq" id="WP_106264939.1">
    <property type="nucleotide sequence ID" value="NZ_PVTQ01000007.1"/>
</dbReference>
<dbReference type="EMBL" id="PVTQ01000007">
    <property type="protein sequence ID" value="PRY88775.1"/>
    <property type="molecule type" value="Genomic_DNA"/>
</dbReference>
<evidence type="ECO:0000259" key="1">
    <source>
        <dbReference type="Pfam" id="PF01869"/>
    </source>
</evidence>
<dbReference type="PANTHER" id="PTHR43190">
    <property type="entry name" value="N-ACETYL-D-GLUCOSAMINE KINASE"/>
    <property type="match status" value="1"/>
</dbReference>
<reference evidence="2 3" key="1">
    <citation type="submission" date="2018-03" db="EMBL/GenBank/DDBJ databases">
        <title>Genomic Encyclopedia of Archaeal and Bacterial Type Strains, Phase II (KMG-II): from individual species to whole genera.</title>
        <authorList>
            <person name="Goeker M."/>
        </authorList>
    </citation>
    <scope>NUCLEOTIDE SEQUENCE [LARGE SCALE GENOMIC DNA]</scope>
    <source>
        <strain evidence="2 3">DSM 100212</strain>
    </source>
</reference>
<feature type="domain" description="ATPase BadF/BadG/BcrA/BcrD type" evidence="1">
    <location>
        <begin position="9"/>
        <end position="248"/>
    </location>
</feature>
<keyword evidence="2" id="KW-0808">Transferase</keyword>
<dbReference type="Pfam" id="PF01869">
    <property type="entry name" value="BcrAD_BadFG"/>
    <property type="match status" value="1"/>
</dbReference>
<sequence>MTDPIRIAVDGGGSGCRMVLRHGDQRVEVSGGPANVTSAPERSIENLQAGLASLAAAAGLDWADLLEARVCMGLAGVLDDTDRMRVAASFPDFLHLRVEDDRAIALRGAFLNSGTGAVAGIGTGSYVGVMTGGQARFAGGWGFALGDEASGAWLGREAYRAALSAYDGSGQASDFTENLLQHGPADLMRRAAQMSAPEFAELAPDVAGAARAGDVVAADLMSRGADYLHRTLLQLGWTEDVPLALMGGLGATYVEFLPRPMQIALAERDGSPLDGAFAYTAEMP</sequence>
<comment type="caution">
    <text evidence="2">The sequence shown here is derived from an EMBL/GenBank/DDBJ whole genome shotgun (WGS) entry which is preliminary data.</text>
</comment>
<dbReference type="SUPFAM" id="SSF53067">
    <property type="entry name" value="Actin-like ATPase domain"/>
    <property type="match status" value="2"/>
</dbReference>
<dbReference type="Proteomes" id="UP000238392">
    <property type="component" value="Unassembled WGS sequence"/>
</dbReference>
<dbReference type="CDD" id="cd24082">
    <property type="entry name" value="ASKHA_NBD_GspK-like"/>
    <property type="match status" value="1"/>
</dbReference>
<dbReference type="InterPro" id="IPR043129">
    <property type="entry name" value="ATPase_NBD"/>
</dbReference>
<evidence type="ECO:0000313" key="2">
    <source>
        <dbReference type="EMBL" id="PRY88775.1"/>
    </source>
</evidence>
<accession>A0A2T0WQ18</accession>
<dbReference type="GO" id="GO:0016301">
    <property type="term" value="F:kinase activity"/>
    <property type="evidence" value="ECO:0007669"/>
    <property type="project" value="UniProtKB-KW"/>
</dbReference>
<dbReference type="Gene3D" id="3.30.420.40">
    <property type="match status" value="2"/>
</dbReference>
<proteinExistence type="predicted"/>
<dbReference type="InterPro" id="IPR052519">
    <property type="entry name" value="Euk-type_GlcNAc_Kinase"/>
</dbReference>
<protein>
    <submittedName>
        <fullName evidence="2">Glucosamine kinase</fullName>
    </submittedName>
</protein>
<keyword evidence="3" id="KW-1185">Reference proteome</keyword>
<name>A0A2T0WQ18_9RHOB</name>
<dbReference type="PANTHER" id="PTHR43190:SF3">
    <property type="entry name" value="N-ACETYL-D-GLUCOSAMINE KINASE"/>
    <property type="match status" value="1"/>
</dbReference>
<keyword evidence="2" id="KW-0418">Kinase</keyword>